<accession>A0A6H9XS06</accession>
<proteinExistence type="predicted"/>
<dbReference type="AlphaFoldDB" id="A0A6H9XS06"/>
<sequence length="242" mass="27727">MDYQELAAKQRGFLLSSQLSDREFSDAIRTGFICSPPGMQWYFHHGRSNEIPCASTKYMQYAYCTKLVGGHIADSIYLNWLVAFPTIPPEHRHPTPYVCGTKALKARGFDTGRCAVADIIMTPPELLPYIDETSLCDYIINEHITPDDWELVDNIPVENPLPAMRKFHEDGDDRIDAIDMAYQAYHRGYSWEDIAWTIEPAKDLWVDDDTGTQPANGKELLDIFFAERSPDDPRPPYDDDDW</sequence>
<gene>
    <name evidence="1" type="ORF">NCTC10254_02213</name>
</gene>
<evidence type="ECO:0000313" key="2">
    <source>
        <dbReference type="Proteomes" id="UP000249886"/>
    </source>
</evidence>
<dbReference type="EMBL" id="UARK01000032">
    <property type="protein sequence ID" value="SPW31760.1"/>
    <property type="molecule type" value="Genomic_DNA"/>
</dbReference>
<reference evidence="1 2" key="1">
    <citation type="submission" date="2018-06" db="EMBL/GenBank/DDBJ databases">
        <authorList>
            <consortium name="Pathogen Informatics"/>
            <person name="Doyle S."/>
        </authorList>
    </citation>
    <scope>NUCLEOTIDE SEQUENCE [LARGE SCALE GENOMIC DNA]</scope>
    <source>
        <strain evidence="1 2">NCTC10254</strain>
    </source>
</reference>
<organism evidence="1 2">
    <name type="scientific">Corynebacterium matruchotii</name>
    <dbReference type="NCBI Taxonomy" id="43768"/>
    <lineage>
        <taxon>Bacteria</taxon>
        <taxon>Bacillati</taxon>
        <taxon>Actinomycetota</taxon>
        <taxon>Actinomycetes</taxon>
        <taxon>Mycobacteriales</taxon>
        <taxon>Corynebacteriaceae</taxon>
        <taxon>Corynebacterium</taxon>
    </lineage>
</organism>
<name>A0A6H9XS06_9CORY</name>
<evidence type="ECO:0000313" key="1">
    <source>
        <dbReference type="EMBL" id="SPW31760.1"/>
    </source>
</evidence>
<protein>
    <submittedName>
        <fullName evidence="1">Uncharacterized protein</fullName>
    </submittedName>
</protein>
<comment type="caution">
    <text evidence="1">The sequence shown here is derived from an EMBL/GenBank/DDBJ whole genome shotgun (WGS) entry which is preliminary data.</text>
</comment>
<dbReference type="Proteomes" id="UP000249886">
    <property type="component" value="Unassembled WGS sequence"/>
</dbReference>